<sequence>MERQIRGSARGRLPVAKSLSINPLPFLSYHSPPLPYMRYSISIREANDALVTPPEFPIKFTAADPHLRGAETAYVPQPVYGWSTPERQLRRADKGY</sequence>
<organism evidence="1 2">
    <name type="scientific">Eumeta variegata</name>
    <name type="common">Bagworm moth</name>
    <name type="synonym">Eumeta japonica</name>
    <dbReference type="NCBI Taxonomy" id="151549"/>
    <lineage>
        <taxon>Eukaryota</taxon>
        <taxon>Metazoa</taxon>
        <taxon>Ecdysozoa</taxon>
        <taxon>Arthropoda</taxon>
        <taxon>Hexapoda</taxon>
        <taxon>Insecta</taxon>
        <taxon>Pterygota</taxon>
        <taxon>Neoptera</taxon>
        <taxon>Endopterygota</taxon>
        <taxon>Lepidoptera</taxon>
        <taxon>Glossata</taxon>
        <taxon>Ditrysia</taxon>
        <taxon>Tineoidea</taxon>
        <taxon>Psychidae</taxon>
        <taxon>Oiketicinae</taxon>
        <taxon>Eumeta</taxon>
    </lineage>
</organism>
<proteinExistence type="predicted"/>
<keyword evidence="2" id="KW-1185">Reference proteome</keyword>
<comment type="caution">
    <text evidence="1">The sequence shown here is derived from an EMBL/GenBank/DDBJ whole genome shotgun (WGS) entry which is preliminary data.</text>
</comment>
<reference evidence="1 2" key="1">
    <citation type="journal article" date="2019" name="Commun. Biol.">
        <title>The bagworm genome reveals a unique fibroin gene that provides high tensile strength.</title>
        <authorList>
            <person name="Kono N."/>
            <person name="Nakamura H."/>
            <person name="Ohtoshi R."/>
            <person name="Tomita M."/>
            <person name="Numata K."/>
            <person name="Arakawa K."/>
        </authorList>
    </citation>
    <scope>NUCLEOTIDE SEQUENCE [LARGE SCALE GENOMIC DNA]</scope>
</reference>
<dbReference type="EMBL" id="BGZK01001084">
    <property type="protein sequence ID" value="GBP70730.1"/>
    <property type="molecule type" value="Genomic_DNA"/>
</dbReference>
<protein>
    <submittedName>
        <fullName evidence="1">Uncharacterized protein</fullName>
    </submittedName>
</protein>
<dbReference type="Proteomes" id="UP000299102">
    <property type="component" value="Unassembled WGS sequence"/>
</dbReference>
<dbReference type="AlphaFoldDB" id="A0A4C1Y5E8"/>
<gene>
    <name evidence="1" type="ORF">EVAR_51029_1</name>
</gene>
<name>A0A4C1Y5E8_EUMVA</name>
<evidence type="ECO:0000313" key="1">
    <source>
        <dbReference type="EMBL" id="GBP70730.1"/>
    </source>
</evidence>
<accession>A0A4C1Y5E8</accession>
<evidence type="ECO:0000313" key="2">
    <source>
        <dbReference type="Proteomes" id="UP000299102"/>
    </source>
</evidence>